<keyword evidence="2" id="KW-1185">Reference proteome</keyword>
<comment type="caution">
    <text evidence="1">The sequence shown here is derived from an EMBL/GenBank/DDBJ whole genome shotgun (WGS) entry which is preliminary data.</text>
</comment>
<name>A0A2K3USS3_9DEIO</name>
<dbReference type="AlphaFoldDB" id="A0A2K3USS3"/>
<reference evidence="1 2" key="1">
    <citation type="submission" date="2018-01" db="EMBL/GenBank/DDBJ databases">
        <title>Deinococcus koreensis sp. nov., a radiation-resistant bacterium isolated from river water.</title>
        <authorList>
            <person name="Choi A."/>
        </authorList>
    </citation>
    <scope>NUCLEOTIDE SEQUENCE [LARGE SCALE GENOMIC DNA]</scope>
    <source>
        <strain evidence="1 2">SJW1-2</strain>
    </source>
</reference>
<dbReference type="EMBL" id="PPPD01000003">
    <property type="protein sequence ID" value="PNY79595.1"/>
    <property type="molecule type" value="Genomic_DNA"/>
</dbReference>
<dbReference type="Pfam" id="PF20181">
    <property type="entry name" value="DUF6544"/>
    <property type="match status" value="1"/>
</dbReference>
<accession>A0A2K3USS3</accession>
<dbReference type="Proteomes" id="UP000236379">
    <property type="component" value="Unassembled WGS sequence"/>
</dbReference>
<evidence type="ECO:0000313" key="1">
    <source>
        <dbReference type="EMBL" id="PNY79595.1"/>
    </source>
</evidence>
<sequence length="270" mass="29666">MLWSAGLLAGLGLLGWLGLQVPPRPFPSAPGGVVSGTVPLPPGLPAPVERFYRQTYGETLPVIRSAVISGRATLRPVAGGPTFPARFRFIHEAGRNYRHYIEATWFGWPILKVNESYLDGVSTQTMPWPLPSSVGDPRGAQAANLGLWAESMSLPALFVTDPRVRWTAVDDQTALLRVPFGEAHETFVVRFDPATGRPTLLESMRYRSGADPHKTLWLNAFLSWARLGGVTLPRTGAATWLDQGRPWAVFTTEEIVYNADVSTYVRQTGR</sequence>
<organism evidence="1 2">
    <name type="scientific">Deinococcus koreensis</name>
    <dbReference type="NCBI Taxonomy" id="2054903"/>
    <lineage>
        <taxon>Bacteria</taxon>
        <taxon>Thermotogati</taxon>
        <taxon>Deinococcota</taxon>
        <taxon>Deinococci</taxon>
        <taxon>Deinococcales</taxon>
        <taxon>Deinococcaceae</taxon>
        <taxon>Deinococcus</taxon>
    </lineage>
</organism>
<dbReference type="OrthoDB" id="60411at2"/>
<proteinExistence type="predicted"/>
<evidence type="ECO:0000313" key="2">
    <source>
        <dbReference type="Proteomes" id="UP000236379"/>
    </source>
</evidence>
<gene>
    <name evidence="1" type="ORF">CVO96_19230</name>
</gene>
<protein>
    <submittedName>
        <fullName evidence="1">Uncharacterized protein</fullName>
    </submittedName>
</protein>
<dbReference type="InterPro" id="IPR046674">
    <property type="entry name" value="DUF6544"/>
</dbReference>